<organism evidence="2 3">
    <name type="scientific">Flavisolibacter ginsengisoli DSM 18119</name>
    <dbReference type="NCBI Taxonomy" id="1121884"/>
    <lineage>
        <taxon>Bacteria</taxon>
        <taxon>Pseudomonadati</taxon>
        <taxon>Bacteroidota</taxon>
        <taxon>Chitinophagia</taxon>
        <taxon>Chitinophagales</taxon>
        <taxon>Chitinophagaceae</taxon>
        <taxon>Flavisolibacter</taxon>
    </lineage>
</organism>
<sequence>MKFCILTISFSIFLFSCKKDNTTTATKTDLITKSAWKYQDAGADMDKNGTIDLSISSQLQDCEKDNTLTLRADGTGTLDEGSTKCDPSDPQSSNVNWNFSNNESFLNFTGAGILGISGQFKIVSLNETTLSFSKDTTLNGTAISLLIKLQH</sequence>
<dbReference type="InterPro" id="IPR024311">
    <property type="entry name" value="Lipocalin-like"/>
</dbReference>
<name>A0A1M4VX72_9BACT</name>
<accession>A0A1M4VX72</accession>
<reference evidence="2 3" key="1">
    <citation type="submission" date="2016-11" db="EMBL/GenBank/DDBJ databases">
        <authorList>
            <person name="Jaros S."/>
            <person name="Januszkiewicz K."/>
            <person name="Wedrychowicz H."/>
        </authorList>
    </citation>
    <scope>NUCLEOTIDE SEQUENCE [LARGE SCALE GENOMIC DNA]</scope>
    <source>
        <strain evidence="2 3">DSM 18119</strain>
    </source>
</reference>
<protein>
    <submittedName>
        <fullName evidence="2">Lipocalin-like domain-containing protein</fullName>
    </submittedName>
</protein>
<evidence type="ECO:0000313" key="2">
    <source>
        <dbReference type="EMBL" id="SHE73549.1"/>
    </source>
</evidence>
<dbReference type="OrthoDB" id="799390at2"/>
<dbReference type="EMBL" id="FQUU01000003">
    <property type="protein sequence ID" value="SHE73549.1"/>
    <property type="molecule type" value="Genomic_DNA"/>
</dbReference>
<dbReference type="Pfam" id="PF13648">
    <property type="entry name" value="Lipocalin_4"/>
    <property type="match status" value="1"/>
</dbReference>
<dbReference type="RefSeq" id="WP_072834139.1">
    <property type="nucleotide sequence ID" value="NZ_FQUU01000003.1"/>
</dbReference>
<dbReference type="AlphaFoldDB" id="A0A1M4VX72"/>
<evidence type="ECO:0000313" key="3">
    <source>
        <dbReference type="Proteomes" id="UP000184048"/>
    </source>
</evidence>
<evidence type="ECO:0000259" key="1">
    <source>
        <dbReference type="Pfam" id="PF13648"/>
    </source>
</evidence>
<dbReference type="Proteomes" id="UP000184048">
    <property type="component" value="Unassembled WGS sequence"/>
</dbReference>
<dbReference type="STRING" id="1121884.SAMN02745131_01008"/>
<feature type="domain" description="Lipocalin-like" evidence="1">
    <location>
        <begin position="50"/>
        <end position="132"/>
    </location>
</feature>
<dbReference type="PROSITE" id="PS51257">
    <property type="entry name" value="PROKAR_LIPOPROTEIN"/>
    <property type="match status" value="1"/>
</dbReference>
<keyword evidence="3" id="KW-1185">Reference proteome</keyword>
<proteinExistence type="predicted"/>
<gene>
    <name evidence="2" type="ORF">SAMN02745131_01008</name>
</gene>